<accession>A0ACC2AZ06</accession>
<evidence type="ECO:0000313" key="2">
    <source>
        <dbReference type="Proteomes" id="UP001162992"/>
    </source>
</evidence>
<organism evidence="1 2">
    <name type="scientific">Diphasiastrum complanatum</name>
    <name type="common">Issler's clubmoss</name>
    <name type="synonym">Lycopodium complanatum</name>
    <dbReference type="NCBI Taxonomy" id="34168"/>
    <lineage>
        <taxon>Eukaryota</taxon>
        <taxon>Viridiplantae</taxon>
        <taxon>Streptophyta</taxon>
        <taxon>Embryophyta</taxon>
        <taxon>Tracheophyta</taxon>
        <taxon>Lycopodiopsida</taxon>
        <taxon>Lycopodiales</taxon>
        <taxon>Lycopodiaceae</taxon>
        <taxon>Lycopodioideae</taxon>
        <taxon>Diphasiastrum</taxon>
    </lineage>
</organism>
<reference evidence="2" key="1">
    <citation type="journal article" date="2024" name="Proc. Natl. Acad. Sci. U.S.A.">
        <title>Extraordinary preservation of gene collinearity over three hundred million years revealed in homosporous lycophytes.</title>
        <authorList>
            <person name="Li C."/>
            <person name="Wickell D."/>
            <person name="Kuo L.Y."/>
            <person name="Chen X."/>
            <person name="Nie B."/>
            <person name="Liao X."/>
            <person name="Peng D."/>
            <person name="Ji J."/>
            <person name="Jenkins J."/>
            <person name="Williams M."/>
            <person name="Shu S."/>
            <person name="Plott C."/>
            <person name="Barry K."/>
            <person name="Rajasekar S."/>
            <person name="Grimwood J."/>
            <person name="Han X."/>
            <person name="Sun S."/>
            <person name="Hou Z."/>
            <person name="He W."/>
            <person name="Dai G."/>
            <person name="Sun C."/>
            <person name="Schmutz J."/>
            <person name="Leebens-Mack J.H."/>
            <person name="Li F.W."/>
            <person name="Wang L."/>
        </authorList>
    </citation>
    <scope>NUCLEOTIDE SEQUENCE [LARGE SCALE GENOMIC DNA]</scope>
    <source>
        <strain evidence="2">cv. PW_Plant_1</strain>
    </source>
</reference>
<proteinExistence type="predicted"/>
<gene>
    <name evidence="1" type="ORF">O6H91_18G005200</name>
</gene>
<sequence>MAGYGGGYGRPPASGYGDYEGTPPYGHGRGEGRQEYGVSHGTGMQTHESSYDYGQEERRHGHGSSHGAYPQHETFLQPEHNRSESRVQGKSMSIFCEANPNFNLTVRGDRPVLAPWKENDPYQQWIKDERWGFNVKDAAGFPAFALVNKGSGLALRHGKEMNDEVNLHPYDPNSLDESLLWTQSADVGNGFQCIRPVGDINLNLDAHQGTAKYGGVKNGNPLILFKWKKQENQKWKITPIPSTGSDPASSYDRPEPHSHQAHGGHSPQQYQQHGYQNPPSQQTYGGDSQYVPPVRGQAVKLHCEAKPDFFVTARADGVVLAPGDNSDIRQVWIKDNTWSTKVKDEAGFPAFIVINKATQGALKHGKAEFDEVELTSFNPNELDESILWTESADVGHGYKCIRPVGNINLNLDASHGDVKYGGVHDGTKLILFKWRKHENQKWNMIYV</sequence>
<protein>
    <submittedName>
        <fullName evidence="1">Uncharacterized protein</fullName>
    </submittedName>
</protein>
<dbReference type="Proteomes" id="UP001162992">
    <property type="component" value="Chromosome 18"/>
</dbReference>
<name>A0ACC2AZ06_DIPCM</name>
<comment type="caution">
    <text evidence="1">The sequence shown here is derived from an EMBL/GenBank/DDBJ whole genome shotgun (WGS) entry which is preliminary data.</text>
</comment>
<dbReference type="EMBL" id="CM055109">
    <property type="protein sequence ID" value="KAJ7522294.1"/>
    <property type="molecule type" value="Genomic_DNA"/>
</dbReference>
<evidence type="ECO:0000313" key="1">
    <source>
        <dbReference type="EMBL" id="KAJ7522294.1"/>
    </source>
</evidence>
<keyword evidence="2" id="KW-1185">Reference proteome</keyword>